<evidence type="ECO:0000256" key="2">
    <source>
        <dbReference type="ARBA" id="ARBA00022737"/>
    </source>
</evidence>
<dbReference type="NCBIfam" id="NF010730">
    <property type="entry name" value="PRK14131.1"/>
    <property type="match status" value="1"/>
</dbReference>
<dbReference type="InterPro" id="IPR019936">
    <property type="entry name" value="NanM_proteobact"/>
</dbReference>
<dbReference type="Pfam" id="PF24996">
    <property type="entry name" value="NANM"/>
    <property type="match status" value="1"/>
</dbReference>
<dbReference type="PANTHER" id="PTHR45632">
    <property type="entry name" value="LD33804P"/>
    <property type="match status" value="1"/>
</dbReference>
<dbReference type="EMBL" id="WINI01000008">
    <property type="protein sequence ID" value="MQR02143.1"/>
    <property type="molecule type" value="Genomic_DNA"/>
</dbReference>
<gene>
    <name evidence="3" type="ORF">GEV47_15815</name>
</gene>
<evidence type="ECO:0000313" key="3">
    <source>
        <dbReference type="EMBL" id="MQR02143.1"/>
    </source>
</evidence>
<dbReference type="InterPro" id="IPR015915">
    <property type="entry name" value="Kelch-typ_b-propeller"/>
</dbReference>
<dbReference type="AlphaFoldDB" id="A0A843YWQ8"/>
<sequence>MACAVSTNSFAAPTTYPDIPVAIKNGAGVKVGNKIYAGLGSAGKAWFSMDLSEPQPKWTQLADFPDGPRDQSIAAAVGGKIYVFGGAGELKHADNSKDMVLYDDVYSFDPAQNKWEKVLSRSPLGLLGAVGVSLDGNQILFFGGVNKAIFDGYFSDLKSAGTDEKQKAIVTNNYFGKRPQDYLFSTDVLSYTPSENAWKTLGKVVYPPTAGPAMAVRNNDITLVNGELKPGLRSYQVHSVAIHGDKVQWKIEPELIAAAGQPQPEGLAGAFSGYSKNVLLVAGGANFPGAWNQYRQGQNYAHRGLNKTWHDDIYALVNGKWCLAGHLPENLGYGLSFQLDDGVLLVGGEKQGGQASTSVFELTWDGKSAHPVTK</sequence>
<dbReference type="Proteomes" id="UP000451565">
    <property type="component" value="Unassembled WGS sequence"/>
</dbReference>
<reference evidence="3 4" key="1">
    <citation type="submission" date="2019-10" db="EMBL/GenBank/DDBJ databases">
        <title>Glaciimonas soli sp. nov., a psychrophilic bacterium isolated from the forest soil of a high elevation mountain in Taiwan.</title>
        <authorList>
            <person name="Wang L.-T."/>
            <person name="Shieh W.Y."/>
        </authorList>
    </citation>
    <scope>NUCLEOTIDE SEQUENCE [LARGE SCALE GENOMIC DNA]</scope>
    <source>
        <strain evidence="3 4">GS1</strain>
    </source>
</reference>
<dbReference type="InterPro" id="IPR056734">
    <property type="entry name" value="NANM"/>
</dbReference>
<keyword evidence="4" id="KW-1185">Reference proteome</keyword>
<protein>
    <submittedName>
        <fullName evidence="3">YjhT family mutarotase</fullName>
    </submittedName>
</protein>
<organism evidence="3 4">
    <name type="scientific">Glaciimonas soli</name>
    <dbReference type="NCBI Taxonomy" id="2590999"/>
    <lineage>
        <taxon>Bacteria</taxon>
        <taxon>Pseudomonadati</taxon>
        <taxon>Pseudomonadota</taxon>
        <taxon>Betaproteobacteria</taxon>
        <taxon>Burkholderiales</taxon>
        <taxon>Oxalobacteraceae</taxon>
        <taxon>Glaciimonas</taxon>
    </lineage>
</organism>
<keyword evidence="1" id="KW-0880">Kelch repeat</keyword>
<evidence type="ECO:0000256" key="1">
    <source>
        <dbReference type="ARBA" id="ARBA00022441"/>
    </source>
</evidence>
<dbReference type="NCBIfam" id="TIGR03547">
    <property type="entry name" value="muta_rot_YjhT"/>
    <property type="match status" value="1"/>
</dbReference>
<comment type="caution">
    <text evidence="3">The sequence shown here is derived from an EMBL/GenBank/DDBJ whole genome shotgun (WGS) entry which is preliminary data.</text>
</comment>
<dbReference type="Gene3D" id="2.120.10.80">
    <property type="entry name" value="Kelch-type beta propeller"/>
    <property type="match status" value="2"/>
</dbReference>
<keyword evidence="2" id="KW-0677">Repeat</keyword>
<accession>A0A843YWQ8</accession>
<name>A0A843YWQ8_9BURK</name>
<proteinExistence type="predicted"/>
<evidence type="ECO:0000313" key="4">
    <source>
        <dbReference type="Proteomes" id="UP000451565"/>
    </source>
</evidence>
<dbReference type="SUPFAM" id="SSF117281">
    <property type="entry name" value="Kelch motif"/>
    <property type="match status" value="1"/>
</dbReference>
<dbReference type="OrthoDB" id="198899at2"/>